<dbReference type="SUPFAM" id="SSF48403">
    <property type="entry name" value="Ankyrin repeat"/>
    <property type="match status" value="1"/>
</dbReference>
<proteinExistence type="predicted"/>
<dbReference type="Gene3D" id="1.25.40.10">
    <property type="entry name" value="Tetratricopeptide repeat domain"/>
    <property type="match status" value="3"/>
</dbReference>
<dbReference type="Proteomes" id="UP001146793">
    <property type="component" value="Unassembled WGS sequence"/>
</dbReference>
<organism evidence="3 4">
    <name type="scientific">Anaeramoeba flamelloides</name>
    <dbReference type="NCBI Taxonomy" id="1746091"/>
    <lineage>
        <taxon>Eukaryota</taxon>
        <taxon>Metamonada</taxon>
        <taxon>Anaeramoebidae</taxon>
        <taxon>Anaeramoeba</taxon>
    </lineage>
</organism>
<dbReference type="InterPro" id="IPR002110">
    <property type="entry name" value="Ankyrin_rpt"/>
</dbReference>
<dbReference type="SMART" id="SM00225">
    <property type="entry name" value="BTB"/>
    <property type="match status" value="1"/>
</dbReference>
<protein>
    <submittedName>
        <fullName evidence="3">Erad-associated e3 ubiquitin-protein ligase component-related</fullName>
    </submittedName>
</protein>
<dbReference type="SMART" id="SM00248">
    <property type="entry name" value="ANK"/>
    <property type="match status" value="2"/>
</dbReference>
<dbReference type="InterPro" id="IPR011333">
    <property type="entry name" value="SKP1/BTB/POZ_sf"/>
</dbReference>
<gene>
    <name evidence="3" type="ORF">M0812_02779</name>
</gene>
<dbReference type="InterPro" id="IPR052945">
    <property type="entry name" value="Mitotic_Regulator"/>
</dbReference>
<feature type="repeat" description="ANK" evidence="1">
    <location>
        <begin position="503"/>
        <end position="538"/>
    </location>
</feature>
<dbReference type="Pfam" id="PF00651">
    <property type="entry name" value="BTB"/>
    <property type="match status" value="1"/>
</dbReference>
<dbReference type="Gene3D" id="3.30.710.10">
    <property type="entry name" value="Potassium Channel Kv1.1, Chain A"/>
    <property type="match status" value="1"/>
</dbReference>
<dbReference type="PROSITE" id="PS50097">
    <property type="entry name" value="BTB"/>
    <property type="match status" value="1"/>
</dbReference>
<dbReference type="SUPFAM" id="SSF54695">
    <property type="entry name" value="POZ domain"/>
    <property type="match status" value="1"/>
</dbReference>
<dbReference type="PROSITE" id="PS50088">
    <property type="entry name" value="ANK_REPEAT"/>
    <property type="match status" value="1"/>
</dbReference>
<dbReference type="CDD" id="cd18186">
    <property type="entry name" value="BTB_POZ_ZBTB_KLHL-like"/>
    <property type="match status" value="1"/>
</dbReference>
<comment type="caution">
    <text evidence="3">The sequence shown here is derived from an EMBL/GenBank/DDBJ whole genome shotgun (WGS) entry which is preliminary data.</text>
</comment>
<evidence type="ECO:0000259" key="2">
    <source>
        <dbReference type="PROSITE" id="PS50097"/>
    </source>
</evidence>
<dbReference type="SMART" id="SM00671">
    <property type="entry name" value="SEL1"/>
    <property type="match status" value="9"/>
</dbReference>
<dbReference type="PANTHER" id="PTHR43628">
    <property type="entry name" value="ACTIVATOR OF C KINASE PROTEIN 1-RELATED"/>
    <property type="match status" value="1"/>
</dbReference>
<dbReference type="InterPro" id="IPR011990">
    <property type="entry name" value="TPR-like_helical_dom_sf"/>
</dbReference>
<dbReference type="InterPro" id="IPR000210">
    <property type="entry name" value="BTB/POZ_dom"/>
</dbReference>
<evidence type="ECO:0000313" key="3">
    <source>
        <dbReference type="EMBL" id="KAJ3431103.1"/>
    </source>
</evidence>
<dbReference type="Pfam" id="PF08238">
    <property type="entry name" value="Sel1"/>
    <property type="match status" value="8"/>
</dbReference>
<reference evidence="3" key="1">
    <citation type="submission" date="2022-08" db="EMBL/GenBank/DDBJ databases">
        <title>Novel sulphate-reducing endosymbionts in the free-living metamonad Anaeramoeba.</title>
        <authorList>
            <person name="Jerlstrom-Hultqvist J."/>
            <person name="Cepicka I."/>
            <person name="Gallot-Lavallee L."/>
            <person name="Salas-Leiva D."/>
            <person name="Curtis B.A."/>
            <person name="Zahonova K."/>
            <person name="Pipaliya S."/>
            <person name="Dacks J."/>
            <person name="Roger A.J."/>
        </authorList>
    </citation>
    <scope>NUCLEOTIDE SEQUENCE</scope>
    <source>
        <strain evidence="3">Busselton2</strain>
    </source>
</reference>
<dbReference type="AlphaFoldDB" id="A0AAV7YTT6"/>
<keyword evidence="1" id="KW-0040">ANK repeat</keyword>
<sequence length="784" mass="91197">MSIIDLDRLKHKANVLKSPKHQWRLGLVYLEGIEVKSDRSQAFKLFKSSSKNKDPDGYYYMGLCYFKGYSVDKNLKKSFKYFHESSRLGNIKAISRLGDFYFHGLSTKIDRYKALKCYNKASESGNSSGYFQSRNCFKELRFNGPITKEEHTANERALQLIKKGAKKNKPQIQNILGVLYYSGNGVEENHKKCFKWFSRAAQSRYDIAIKNLAICYYDGLGVKMNKEKGNELFFDAYNTNQHSNTIFNLASIYLSNDEKTKSKKEEKEKLAVKLLKRAVKLKNGHACQLIGGYYFSKNQPDLLMAQKYWWKGHLLEYGDCSNEIGIIYQYGEGIEINLKKSIRYYKKSNEYFSESGLSSLAYSYIQGIGCKQNFKEAINTFELGYLRENGDSTFRFALFHLEFENTFNLERFFHLTYKSAKWSSPESACNVANCYYSGIGCEKNLKKCYKWLKIAEKRGVLLASEKLNGNNQLTFLISNHENIDVIKEAIFNNKTEINTLAENGDTALHITINSKHPKYIKLIHLLINGGADIKIPNKNGETFLQLLSEREKQYILQITSYSDDWLRLLNRSEITDYNIGKEHIHKLLIETRLINQNNDIVNIEKLKNILSKYSQEELKIFLIWVYSGIIQNSNIIQKISKDINIIDFKKKNLIKEISQLYYQEDTKDFTIIIENEGKIKVHKLILFARSELFRGMFLNVKGEINQVRDYSGKSLKSIKALIKFLYFDTIPKKQINKQLKLELEDAIYYYQLNTNSNLYSIFSKKRKIPFPSKRNNNSNKCILC</sequence>
<dbReference type="InterPro" id="IPR036770">
    <property type="entry name" value="Ankyrin_rpt-contain_sf"/>
</dbReference>
<evidence type="ECO:0000313" key="4">
    <source>
        <dbReference type="Proteomes" id="UP001146793"/>
    </source>
</evidence>
<dbReference type="PROSITE" id="PS50297">
    <property type="entry name" value="ANK_REP_REGION"/>
    <property type="match status" value="1"/>
</dbReference>
<evidence type="ECO:0000256" key="1">
    <source>
        <dbReference type="PROSITE-ProRule" id="PRU00023"/>
    </source>
</evidence>
<accession>A0AAV7YTT6</accession>
<dbReference type="PANTHER" id="PTHR43628:SF1">
    <property type="entry name" value="CHITIN SYNTHASE REGULATORY FACTOR 2-RELATED"/>
    <property type="match status" value="1"/>
</dbReference>
<dbReference type="SUPFAM" id="SSF81901">
    <property type="entry name" value="HCP-like"/>
    <property type="match status" value="4"/>
</dbReference>
<dbReference type="EMBL" id="JANTQA010000048">
    <property type="protein sequence ID" value="KAJ3431103.1"/>
    <property type="molecule type" value="Genomic_DNA"/>
</dbReference>
<dbReference type="Gene3D" id="1.25.40.20">
    <property type="entry name" value="Ankyrin repeat-containing domain"/>
    <property type="match status" value="1"/>
</dbReference>
<name>A0AAV7YTT6_9EUKA</name>
<dbReference type="InterPro" id="IPR006597">
    <property type="entry name" value="Sel1-like"/>
</dbReference>
<feature type="domain" description="BTB" evidence="2">
    <location>
        <begin position="667"/>
        <end position="734"/>
    </location>
</feature>